<accession>Q9MA65</accession>
<dbReference type="EMBL" id="AC009606">
    <property type="protein sequence ID" value="AAF64545.1"/>
    <property type="molecule type" value="Genomic_DNA"/>
</dbReference>
<gene>
    <name evidence="1" type="primary">F22F7.3</name>
</gene>
<evidence type="ECO:0000313" key="1">
    <source>
        <dbReference type="EMBL" id="AAF64545.1"/>
    </source>
</evidence>
<dbReference type="AlphaFoldDB" id="Q9MA65"/>
<dbReference type="Gene3D" id="3.30.1140.60">
    <property type="entry name" value="F-actin capping protein, alpha subunit"/>
    <property type="match status" value="1"/>
</dbReference>
<reference key="1">
    <citation type="journal article" date="2000" name="Nature">
        <title>Sequence and analysis of chromosome 3 of the plant Arabidopsis thaliana.</title>
        <authorList>
            <consortium name="European Union Chromosome 3 Arabidopsis Sequencing Consortium"/>
            <consortium name="Institute for Genomic Research"/>
            <consortium name="Kazusa DNA Research Institute"/>
            <person name="Salanoubat M."/>
            <person name="Lemcke K."/>
            <person name="Rieger M."/>
            <person name="Ansorge W."/>
            <person name="Unseld M."/>
            <person name="Fartmann B."/>
            <person name="Valle G."/>
            <person name="Blocker H."/>
            <person name="Perez-Alonso M."/>
            <person name="Obermaier B."/>
            <person name="Delseny M."/>
            <person name="Boutry M."/>
            <person name="Grivell L.A."/>
            <person name="Mache R."/>
            <person name="Puigdomenech P."/>
            <person name="De Simone V."/>
            <person name="Choisne N."/>
            <person name="Artiguenave F."/>
            <person name="Robert C."/>
            <person name="Brottier P."/>
            <person name="Wincker P."/>
            <person name="Cattolico L."/>
            <person name="Weissenbach J."/>
            <person name="Saurin W."/>
            <person name="Quetier F."/>
            <person name="Schafer M."/>
            <person name="Muller-Auer S."/>
            <person name="Gabel C."/>
            <person name="Fuchs M."/>
            <person name="Benes V."/>
            <person name="Wurmbach E."/>
            <person name="Drzonek H."/>
            <person name="Erfle H."/>
            <person name="Jordan N."/>
            <person name="Bangert S."/>
            <person name="Wiedelmann R."/>
            <person name="Kranz H."/>
            <person name="Voss H."/>
            <person name="Holland R."/>
            <person name="Brandt P."/>
            <person name="Nyakatura G."/>
            <person name="Vezzi A."/>
            <person name="D'Angelo M."/>
            <person name="Pallavicini A."/>
            <person name="Toppo S."/>
            <person name="Simionati B."/>
            <person name="Conrad A."/>
            <person name="Hornischer K."/>
            <person name="Kauer G."/>
            <person name="Lohnert T.H."/>
            <person name="Nordsiek G."/>
            <person name="Reichelt J."/>
            <person name="Scharfe M."/>
            <person name="Schon O."/>
            <person name="Bargues M."/>
            <person name="Terol J."/>
            <person name="Climent J."/>
            <person name="Navarro P."/>
            <person name="Collado C."/>
            <person name="Perez-Perez A."/>
            <person name="Ottenwalder B."/>
            <person name="Duchemin D."/>
            <person name="Cooke R."/>
            <person name="Laudie M."/>
            <person name="Berger-Llauro C."/>
            <person name="Purnelle B."/>
            <person name="Masuy D."/>
            <person name="de Haan M."/>
            <person name="Maarse A.C."/>
            <person name="Alcaraz J.P."/>
            <person name="Cottet A."/>
            <person name="Casacuberta E."/>
            <person name="Monfort A."/>
            <person name="Argiriou A."/>
            <person name="flores M."/>
            <person name="Liguori R."/>
            <person name="Vitale D."/>
            <person name="Mannhaupt G."/>
            <person name="Haase D."/>
            <person name="Schoof H."/>
            <person name="Rudd S."/>
            <person name="Zaccaria P."/>
            <person name="Mewes H.W."/>
            <person name="Mayer K.F."/>
            <person name="Kaul S."/>
            <person name="Town C.D."/>
            <person name="Koo H.L."/>
            <person name="Tallon L.J."/>
            <person name="Jenkins J."/>
            <person name="Rooney T."/>
            <person name="Rizzo M."/>
            <person name="Walts A."/>
            <person name="Utterback T."/>
            <person name="Fujii C.Y."/>
            <person name="Shea T.P."/>
            <person name="Creasy T.H."/>
            <person name="Haas B."/>
            <person name="Maiti R."/>
            <person name="Wu D."/>
            <person name="Peterson J."/>
            <person name="Van Aken S."/>
            <person name="Pai G."/>
            <person name="Militscher J."/>
            <person name="Sellers P."/>
            <person name="Gill J.E."/>
            <person name="Feldblyum T.V."/>
            <person name="Preuss D."/>
            <person name="Lin X."/>
            <person name="Nierman W.C."/>
            <person name="Salzberg S.L."/>
            <person name="White O."/>
            <person name="Venter J.C."/>
            <person name="Fraser C.M."/>
            <person name="Kaneko T."/>
            <person name="Nakamura Y."/>
            <person name="Sato S."/>
            <person name="Kato T."/>
            <person name="Asamizu E."/>
            <person name="Sasamoto S."/>
            <person name="Kimura T."/>
            <person name="Idesawa K."/>
            <person name="Kawashima K."/>
            <person name="Kishida Y."/>
            <person name="Kiyokawa C."/>
            <person name="Kohara M."/>
            <person name="Matsumoto M."/>
            <person name="Matsuno A."/>
            <person name="Muraki A."/>
            <person name="Nakayama S."/>
            <person name="Nakazaki N."/>
            <person name="Shinpo S."/>
            <person name="Takeuchi C."/>
            <person name="Wada T."/>
            <person name="Watanabe A."/>
            <person name="Yamada M."/>
            <person name="Yasuda M."/>
            <person name="Tabata S."/>
        </authorList>
    </citation>
    <scope>NUCLEOTIDE SEQUENCE [LARGE SCALE GENOMIC DNA]</scope>
    <source>
        <strain>cv. Columbia</strain>
    </source>
</reference>
<protein>
    <submittedName>
        <fullName evidence="1">F22F7.3 protein</fullName>
    </submittedName>
</protein>
<dbReference type="InterPro" id="IPR042489">
    <property type="entry name" value="CapZ_alpha_1"/>
</dbReference>
<proteinExistence type="predicted"/>
<sequence>MADEEDELLETELSYDQKKEIAKWFFLNAPAGEINYVAKGT</sequence>
<organism evidence="1">
    <name type="scientific">Arabidopsis thaliana</name>
    <name type="common">Mouse-ear cress</name>
    <dbReference type="NCBI Taxonomy" id="3702"/>
    <lineage>
        <taxon>Eukaryota</taxon>
        <taxon>Viridiplantae</taxon>
        <taxon>Streptophyta</taxon>
        <taxon>Embryophyta</taxon>
        <taxon>Tracheophyta</taxon>
        <taxon>Spermatophyta</taxon>
        <taxon>Magnoliopsida</taxon>
        <taxon>eudicotyledons</taxon>
        <taxon>Gunneridae</taxon>
        <taxon>Pentapetalae</taxon>
        <taxon>rosids</taxon>
        <taxon>malvids</taxon>
        <taxon>Brassicales</taxon>
        <taxon>Brassicaceae</taxon>
        <taxon>Camelineae</taxon>
        <taxon>Arabidopsis</taxon>
    </lineage>
</organism>
<name>Q9MA65_ARATH</name>
<reference evidence="1" key="2">
    <citation type="submission" date="2001-01" db="EMBL/GenBank/DDBJ databases">
        <title>Arabidopsis thaliana chromosome III BAC F22F7 genomic sequence.</title>
        <authorList>
            <person name="Lin X."/>
            <person name="Kaul S."/>
            <person name="Town C.D."/>
            <person name="Benito M.-I."/>
            <person name="Creasy T.H."/>
            <person name="Haas B."/>
            <person name="Wu D."/>
            <person name="Maiti R."/>
            <person name="Ronning C.M."/>
            <person name="Koo H."/>
            <person name="Fujii C.Y."/>
            <person name="Utterback T.R."/>
            <person name="Barnstead M.E."/>
            <person name="Bowman C.L."/>
            <person name="White O."/>
            <person name="Nierman W.C."/>
            <person name="Fraser C.M."/>
        </authorList>
    </citation>
    <scope>NUCLEOTIDE SEQUENCE</scope>
</reference>